<protein>
    <submittedName>
        <fullName evidence="1">Uncharacterized protein</fullName>
    </submittedName>
</protein>
<reference evidence="3 4" key="1">
    <citation type="submission" date="2019-05" db="EMBL/GenBank/DDBJ databases">
        <title>Emergence of the Ug99 lineage of the wheat stem rust pathogen through somatic hybridization.</title>
        <authorList>
            <person name="Li F."/>
            <person name="Upadhyaya N.M."/>
            <person name="Sperschneider J."/>
            <person name="Matny O."/>
            <person name="Nguyen-Phuc H."/>
            <person name="Mago R."/>
            <person name="Raley C."/>
            <person name="Miller M.E."/>
            <person name="Silverstein K.A.T."/>
            <person name="Henningsen E."/>
            <person name="Hirsch C.D."/>
            <person name="Visser B."/>
            <person name="Pretorius Z.A."/>
            <person name="Steffenson B.J."/>
            <person name="Schwessinger B."/>
            <person name="Dodds P.N."/>
            <person name="Figueroa M."/>
        </authorList>
    </citation>
    <scope>NUCLEOTIDE SEQUENCE [LARGE SCALE GENOMIC DNA]</scope>
    <source>
        <strain evidence="2">21-0</strain>
        <strain evidence="1 4">Ug99</strain>
    </source>
</reference>
<evidence type="ECO:0000313" key="1">
    <source>
        <dbReference type="EMBL" id="KAA1067259.1"/>
    </source>
</evidence>
<organism evidence="1 4">
    <name type="scientific">Puccinia graminis f. sp. tritici</name>
    <dbReference type="NCBI Taxonomy" id="56615"/>
    <lineage>
        <taxon>Eukaryota</taxon>
        <taxon>Fungi</taxon>
        <taxon>Dikarya</taxon>
        <taxon>Basidiomycota</taxon>
        <taxon>Pucciniomycotina</taxon>
        <taxon>Pucciniomycetes</taxon>
        <taxon>Pucciniales</taxon>
        <taxon>Pucciniaceae</taxon>
        <taxon>Puccinia</taxon>
    </lineage>
</organism>
<name>A0A5B0LT47_PUCGR</name>
<keyword evidence="3" id="KW-1185">Reference proteome</keyword>
<evidence type="ECO:0000313" key="3">
    <source>
        <dbReference type="Proteomes" id="UP000324748"/>
    </source>
</evidence>
<sequence>MKHEEECQKKVPKICQVNRSDAYLWADPDKLLGQQTTNHLTTGTRRSNHVLVDLDSGGATGQDRGYSLVGSMLSERQRSCVVIESWTTGAYQSIAEMVGQCDPKLVNQIDEVRD</sequence>
<proteinExistence type="predicted"/>
<dbReference type="EMBL" id="VSWC01000170">
    <property type="protein sequence ID" value="KAA1071512.1"/>
    <property type="molecule type" value="Genomic_DNA"/>
</dbReference>
<accession>A0A5B0LT47</accession>
<dbReference type="Proteomes" id="UP000325313">
    <property type="component" value="Unassembled WGS sequence"/>
</dbReference>
<evidence type="ECO:0000313" key="2">
    <source>
        <dbReference type="EMBL" id="KAA1071512.1"/>
    </source>
</evidence>
<dbReference type="EMBL" id="VDEP01000507">
    <property type="protein sequence ID" value="KAA1067259.1"/>
    <property type="molecule type" value="Genomic_DNA"/>
</dbReference>
<dbReference type="Proteomes" id="UP000324748">
    <property type="component" value="Unassembled WGS sequence"/>
</dbReference>
<comment type="caution">
    <text evidence="1">The sequence shown here is derived from an EMBL/GenBank/DDBJ whole genome shotgun (WGS) entry which is preliminary data.</text>
</comment>
<evidence type="ECO:0000313" key="4">
    <source>
        <dbReference type="Proteomes" id="UP000325313"/>
    </source>
</evidence>
<dbReference type="AlphaFoldDB" id="A0A5B0LT47"/>
<gene>
    <name evidence="2" type="ORF">PGT21_010254</name>
    <name evidence="1" type="ORF">PGTUg99_029755</name>
</gene>